<comment type="caution">
    <text evidence="10">The sequence shown here is derived from an EMBL/GenBank/DDBJ whole genome shotgun (WGS) entry which is preliminary data.</text>
</comment>
<dbReference type="NCBIfam" id="TIGR02887">
    <property type="entry name" value="spore_ger_x_C"/>
    <property type="match status" value="1"/>
</dbReference>
<dbReference type="EMBL" id="LOHZ01000030">
    <property type="protein sequence ID" value="KYO66134.1"/>
    <property type="molecule type" value="Genomic_DNA"/>
</dbReference>
<dbReference type="AlphaFoldDB" id="A0A161PUF3"/>
<protein>
    <submittedName>
        <fullName evidence="10">Spore germination protein B3</fullName>
    </submittedName>
</protein>
<keyword evidence="6" id="KW-0564">Palmitate</keyword>
<dbReference type="GO" id="GO:0009847">
    <property type="term" value="P:spore germination"/>
    <property type="evidence" value="ECO:0007669"/>
    <property type="project" value="InterPro"/>
</dbReference>
<dbReference type="RefSeq" id="WP_068748445.1">
    <property type="nucleotide sequence ID" value="NZ_LOHZ01000030.1"/>
</dbReference>
<evidence type="ECO:0000313" key="11">
    <source>
        <dbReference type="Proteomes" id="UP000075737"/>
    </source>
</evidence>
<accession>A0A161PUF3</accession>
<name>A0A161PUF3_9FIRM</name>
<dbReference type="Proteomes" id="UP000075737">
    <property type="component" value="Unassembled WGS sequence"/>
</dbReference>
<evidence type="ECO:0000256" key="2">
    <source>
        <dbReference type="ARBA" id="ARBA00007886"/>
    </source>
</evidence>
<comment type="subcellular location">
    <subcellularLocation>
        <location evidence="1">Membrane</location>
        <topology evidence="1">Lipid-anchor</topology>
    </subcellularLocation>
</comment>
<evidence type="ECO:0000256" key="3">
    <source>
        <dbReference type="ARBA" id="ARBA00022544"/>
    </source>
</evidence>
<dbReference type="InterPro" id="IPR057336">
    <property type="entry name" value="GerAC_N"/>
</dbReference>
<dbReference type="STRING" id="520767.ATZ99_13260"/>
<dbReference type="PANTHER" id="PTHR35789:SF1">
    <property type="entry name" value="SPORE GERMINATION PROTEIN B3"/>
    <property type="match status" value="1"/>
</dbReference>
<reference evidence="10 11" key="1">
    <citation type="submission" date="2015-12" db="EMBL/GenBank/DDBJ databases">
        <title>Draft genome of Thermovenabulum gondwanense isolated from a red thermophilic microbial mat colonisisng an outflow channel of a bore well.</title>
        <authorList>
            <person name="Patel B.K."/>
        </authorList>
    </citation>
    <scope>NUCLEOTIDE SEQUENCE [LARGE SCALE GENOMIC DNA]</scope>
    <source>
        <strain evidence="10 11">R270</strain>
    </source>
</reference>
<sequence>MKSFLKISSILLILLVLLTGCWDMVDIDRRIFIGNVGVDKADDKYLFIFTYPIVRKLVGGEGGGGGGGGGKSIYTIKTEARSFTEAVSLIAHRTSRRIYFDHSRNIIIGEDAARSGLKELVESFETNTQTNRRSFLIIAKGKAEEILGQESEQEMLLAYYIESLFKDAQNKGDIIIKDFSQVMEQIHSLKGNALMPAIVKTGKELDVNGGAVIKNYRLAGFLDPEEARGINILRGEANQTITAFDLGDKKMVVCEINRVDSKPVLVKSGEAPVLRYDIEIAASLKEAPIMKIDSKVLKELEETFASEIKKQVEKGIEKVQKDYRVDVLGVGEYLYKYKPRVWKKYEKDWENIFPDAEIIINPKVKFINLGPVI</sequence>
<feature type="domain" description="Spore germination protein N-terminal" evidence="9">
    <location>
        <begin position="23"/>
        <end position="198"/>
    </location>
</feature>
<evidence type="ECO:0000256" key="1">
    <source>
        <dbReference type="ARBA" id="ARBA00004635"/>
    </source>
</evidence>
<organism evidence="10 11">
    <name type="scientific">Thermovenabulum gondwanense</name>
    <dbReference type="NCBI Taxonomy" id="520767"/>
    <lineage>
        <taxon>Bacteria</taxon>
        <taxon>Bacillati</taxon>
        <taxon>Bacillota</taxon>
        <taxon>Clostridia</taxon>
        <taxon>Thermosediminibacterales</taxon>
        <taxon>Thermosediminibacteraceae</taxon>
        <taxon>Thermovenabulum</taxon>
    </lineage>
</organism>
<keyword evidence="11" id="KW-1185">Reference proteome</keyword>
<evidence type="ECO:0000256" key="4">
    <source>
        <dbReference type="ARBA" id="ARBA00022729"/>
    </source>
</evidence>
<evidence type="ECO:0000313" key="10">
    <source>
        <dbReference type="EMBL" id="KYO66134.1"/>
    </source>
</evidence>
<dbReference type="GO" id="GO:0016020">
    <property type="term" value="C:membrane"/>
    <property type="evidence" value="ECO:0007669"/>
    <property type="project" value="UniProtKB-SubCell"/>
</dbReference>
<dbReference type="Gene3D" id="3.30.300.210">
    <property type="entry name" value="Nutrient germinant receptor protein C, domain 3"/>
    <property type="match status" value="1"/>
</dbReference>
<dbReference type="Pfam" id="PF25198">
    <property type="entry name" value="Spore_GerAC_N"/>
    <property type="match status" value="1"/>
</dbReference>
<dbReference type="InterPro" id="IPR008844">
    <property type="entry name" value="Spore_GerAC-like"/>
</dbReference>
<keyword evidence="5" id="KW-0472">Membrane</keyword>
<evidence type="ECO:0000256" key="7">
    <source>
        <dbReference type="ARBA" id="ARBA00023288"/>
    </source>
</evidence>
<dbReference type="PANTHER" id="PTHR35789">
    <property type="entry name" value="SPORE GERMINATION PROTEIN B3"/>
    <property type="match status" value="1"/>
</dbReference>
<feature type="domain" description="Spore germination GerAC-like C-terminal" evidence="8">
    <location>
        <begin position="208"/>
        <end position="369"/>
    </location>
</feature>
<evidence type="ECO:0000259" key="8">
    <source>
        <dbReference type="Pfam" id="PF05504"/>
    </source>
</evidence>
<proteinExistence type="inferred from homology"/>
<keyword evidence="7" id="KW-0449">Lipoprotein</keyword>
<keyword evidence="4" id="KW-0732">Signal</keyword>
<evidence type="ECO:0000256" key="6">
    <source>
        <dbReference type="ARBA" id="ARBA00023139"/>
    </source>
</evidence>
<dbReference type="InterPro" id="IPR046953">
    <property type="entry name" value="Spore_GerAC-like_C"/>
</dbReference>
<evidence type="ECO:0000259" key="9">
    <source>
        <dbReference type="Pfam" id="PF25198"/>
    </source>
</evidence>
<keyword evidence="3" id="KW-0309">Germination</keyword>
<comment type="similarity">
    <text evidence="2">Belongs to the GerABKC lipoprotein family.</text>
</comment>
<dbReference type="Pfam" id="PF05504">
    <property type="entry name" value="Spore_GerAC"/>
    <property type="match status" value="1"/>
</dbReference>
<dbReference type="PROSITE" id="PS51257">
    <property type="entry name" value="PROKAR_LIPOPROTEIN"/>
    <property type="match status" value="1"/>
</dbReference>
<gene>
    <name evidence="10" type="primary">gerBC</name>
    <name evidence="10" type="ORF">ATZ99_13260</name>
</gene>
<evidence type="ECO:0000256" key="5">
    <source>
        <dbReference type="ARBA" id="ARBA00023136"/>
    </source>
</evidence>
<dbReference type="InterPro" id="IPR038501">
    <property type="entry name" value="Spore_GerAC_C_sf"/>
</dbReference>